<dbReference type="EMBL" id="JABEZU010000004">
    <property type="protein sequence ID" value="NOV98764.1"/>
    <property type="molecule type" value="Genomic_DNA"/>
</dbReference>
<evidence type="ECO:0000313" key="2">
    <source>
        <dbReference type="EMBL" id="NOV98764.1"/>
    </source>
</evidence>
<keyword evidence="3" id="KW-1185">Reference proteome</keyword>
<sequence length="47" mass="4691">MDLASVLISGGALLVAILAAVFSGISLGYGRGQRDAAIRQAMASAAR</sequence>
<dbReference type="RefSeq" id="WP_171784949.1">
    <property type="nucleotide sequence ID" value="NZ_BAAAML010000002.1"/>
</dbReference>
<keyword evidence="1" id="KW-1133">Transmembrane helix</keyword>
<accession>A0ABX2A7K6</accession>
<proteinExistence type="predicted"/>
<keyword evidence="1" id="KW-0472">Membrane</keyword>
<dbReference type="Proteomes" id="UP000757540">
    <property type="component" value="Unassembled WGS sequence"/>
</dbReference>
<protein>
    <submittedName>
        <fullName evidence="2">Uncharacterized protein</fullName>
    </submittedName>
</protein>
<gene>
    <name evidence="2" type="ORF">HDG69_003359</name>
</gene>
<organism evidence="2 3">
    <name type="scientific">Isoptericola halotolerans</name>
    <dbReference type="NCBI Taxonomy" id="300560"/>
    <lineage>
        <taxon>Bacteria</taxon>
        <taxon>Bacillati</taxon>
        <taxon>Actinomycetota</taxon>
        <taxon>Actinomycetes</taxon>
        <taxon>Micrococcales</taxon>
        <taxon>Promicromonosporaceae</taxon>
        <taxon>Isoptericola</taxon>
    </lineage>
</organism>
<reference evidence="2 3" key="1">
    <citation type="submission" date="2020-05" db="EMBL/GenBank/DDBJ databases">
        <title>Genomic Encyclopedia of Type Strains, Phase III (KMG-III): the genomes of soil and plant-associated and newly described type strains.</title>
        <authorList>
            <person name="Whitman W."/>
        </authorList>
    </citation>
    <scope>NUCLEOTIDE SEQUENCE [LARGE SCALE GENOMIC DNA]</scope>
    <source>
        <strain evidence="2 3">KCTC 19046</strain>
    </source>
</reference>
<comment type="caution">
    <text evidence="2">The sequence shown here is derived from an EMBL/GenBank/DDBJ whole genome shotgun (WGS) entry which is preliminary data.</text>
</comment>
<name>A0ABX2A7K6_9MICO</name>
<feature type="transmembrane region" description="Helical" evidence="1">
    <location>
        <begin position="6"/>
        <end position="29"/>
    </location>
</feature>
<keyword evidence="1" id="KW-0812">Transmembrane</keyword>
<evidence type="ECO:0000256" key="1">
    <source>
        <dbReference type="SAM" id="Phobius"/>
    </source>
</evidence>
<evidence type="ECO:0000313" key="3">
    <source>
        <dbReference type="Proteomes" id="UP000757540"/>
    </source>
</evidence>